<comment type="caution">
    <text evidence="9">The sequence shown here is derived from an EMBL/GenBank/DDBJ whole genome shotgun (WGS) entry which is preliminary data.</text>
</comment>
<dbReference type="CDD" id="cd16262">
    <property type="entry name" value="EFG_III"/>
    <property type="match status" value="1"/>
</dbReference>
<dbReference type="GO" id="GO:0005525">
    <property type="term" value="F:GTP binding"/>
    <property type="evidence" value="ECO:0007669"/>
    <property type="project" value="UniProtKB-UniRule"/>
</dbReference>
<dbReference type="PROSITE" id="PS51722">
    <property type="entry name" value="G_TR_2"/>
    <property type="match status" value="1"/>
</dbReference>
<dbReference type="GO" id="GO:0032790">
    <property type="term" value="P:ribosome disassembly"/>
    <property type="evidence" value="ECO:0007669"/>
    <property type="project" value="TreeGrafter"/>
</dbReference>
<dbReference type="InterPro" id="IPR020568">
    <property type="entry name" value="Ribosomal_Su5_D2-typ_SF"/>
</dbReference>
<evidence type="ECO:0000313" key="10">
    <source>
        <dbReference type="Proteomes" id="UP000176504"/>
    </source>
</evidence>
<comment type="similarity">
    <text evidence="1 6">Belongs to the TRAFAC class translation factor GTPase superfamily. Classic translation factor GTPase family. EF-G/EF-2 subfamily.</text>
</comment>
<dbReference type="SUPFAM" id="SSF50447">
    <property type="entry name" value="Translation proteins"/>
    <property type="match status" value="1"/>
</dbReference>
<dbReference type="CDD" id="cd01434">
    <property type="entry name" value="EFG_mtEFG1_IV"/>
    <property type="match status" value="1"/>
</dbReference>
<dbReference type="InterPro" id="IPR009000">
    <property type="entry name" value="Transl_B-barrel_sf"/>
</dbReference>
<dbReference type="InterPro" id="IPR035649">
    <property type="entry name" value="EFG_V"/>
</dbReference>
<dbReference type="Gene3D" id="3.30.70.240">
    <property type="match status" value="1"/>
</dbReference>
<keyword evidence="2 6" id="KW-0547">Nucleotide-binding</keyword>
<dbReference type="InterPro" id="IPR005517">
    <property type="entry name" value="Transl_elong_EFG/EF2_IV"/>
</dbReference>
<sequence>METSNRKYPLERIRNIGIIAHIDAGKTTTTESVLYYTGKIHRIGEVHTGDTQMDWMPQERERGITITSAATTCFWKDHRINIIDTPGHVDFTAEVERSLRVLDGAVVVFDGKMGVEPQSETVWRQADKYHVPRICFINKINQIGGDFYKSLGSIHERLGKNATPIHLPIGFEKDVNGLIDLIKMKAYTYTDFHQDHLVEGEIPKEYMEKVKIYRTLLMERVVEYDDSLMEKFLNGQDLSEDELSLAVRKATLSGKFFPVTGGDGRGVPVTAILDAVVSFLPSPLDRSHYEATDTSGKSMELLTPNKEKKTSALAFKIQTDPFIGRLTFVRVYTGSLKNGTYVLNSTKGAKERLSRLVLMHANQREEINELSAGEIGAAVGLKDTATGDTLCDESTPLILENIKFPDPVISLVIEPKTKADRDKLGEVLKKLVEEDPTFKLGSNPETGQTLISGMGELHLEIKVDRLKREFGVEVNTGKPQVAYRETIKSSVEQEGKYIKQSGGHGQYGHVFIKLEPKGRGEGYEFINKIVGGAIPREYFPAVEKGIKEVMESGVVAGYPVVDFSATLFDGSFHEVDSSELAFKMAAHEAFRDGMRKANPVLLEPIMKVEVISTDEFMGDIIGNLSSRRGRIEGTEIRGNAKVISALVPLSEMFGYATDLRGMTQGRASFVMEPSHYEEVPQNVVEQIKTKKG</sequence>
<dbReference type="SUPFAM" id="SSF54980">
    <property type="entry name" value="EF-G C-terminal domain-like"/>
    <property type="match status" value="2"/>
</dbReference>
<dbReference type="SUPFAM" id="SSF54211">
    <property type="entry name" value="Ribosomal protein S5 domain 2-like"/>
    <property type="match status" value="1"/>
</dbReference>
<dbReference type="InterPro" id="IPR000640">
    <property type="entry name" value="EFG_V-like"/>
</dbReference>
<evidence type="ECO:0000256" key="4">
    <source>
        <dbReference type="ARBA" id="ARBA00022917"/>
    </source>
</evidence>
<evidence type="ECO:0000256" key="3">
    <source>
        <dbReference type="ARBA" id="ARBA00022768"/>
    </source>
</evidence>
<dbReference type="Pfam" id="PF00009">
    <property type="entry name" value="GTP_EFTU"/>
    <property type="match status" value="1"/>
</dbReference>
<dbReference type="Pfam" id="PF00679">
    <property type="entry name" value="EFG_C"/>
    <property type="match status" value="1"/>
</dbReference>
<dbReference type="HAMAP" id="MF_00054_B">
    <property type="entry name" value="EF_G_EF_2_B"/>
    <property type="match status" value="1"/>
</dbReference>
<dbReference type="CDD" id="cd04088">
    <property type="entry name" value="EFG_mtEFG_II"/>
    <property type="match status" value="1"/>
</dbReference>
<dbReference type="GO" id="GO:0003924">
    <property type="term" value="F:GTPase activity"/>
    <property type="evidence" value="ECO:0007669"/>
    <property type="project" value="InterPro"/>
</dbReference>
<name>A0A1F4VDC6_UNCKA</name>
<dbReference type="InterPro" id="IPR053905">
    <property type="entry name" value="EF-G-like_DII"/>
</dbReference>
<dbReference type="SMART" id="SM00889">
    <property type="entry name" value="EFG_IV"/>
    <property type="match status" value="1"/>
</dbReference>
<feature type="binding site" evidence="6">
    <location>
        <begin position="84"/>
        <end position="88"/>
    </location>
    <ligand>
        <name>GTP</name>
        <dbReference type="ChEBI" id="CHEBI:37565"/>
    </ligand>
</feature>
<gene>
    <name evidence="6" type="primary">fusA</name>
    <name evidence="9" type="ORF">A3A78_04335</name>
</gene>
<dbReference type="InterPro" id="IPR031157">
    <property type="entry name" value="G_TR_CS"/>
</dbReference>
<dbReference type="FunFam" id="3.30.70.240:FF:000001">
    <property type="entry name" value="Elongation factor G"/>
    <property type="match status" value="1"/>
</dbReference>
<dbReference type="InterPro" id="IPR009022">
    <property type="entry name" value="EFG_III"/>
</dbReference>
<dbReference type="CDD" id="cd01886">
    <property type="entry name" value="EF-G"/>
    <property type="match status" value="1"/>
</dbReference>
<dbReference type="FunFam" id="3.30.70.870:FF:000001">
    <property type="entry name" value="Elongation factor G"/>
    <property type="match status" value="1"/>
</dbReference>
<dbReference type="FunFam" id="3.30.230.10:FF:000003">
    <property type="entry name" value="Elongation factor G"/>
    <property type="match status" value="1"/>
</dbReference>
<dbReference type="Gene3D" id="3.40.50.300">
    <property type="entry name" value="P-loop containing nucleotide triphosphate hydrolases"/>
    <property type="match status" value="1"/>
</dbReference>
<organism evidence="9 10">
    <name type="scientific">candidate division WWE3 bacterium RIFCSPLOWO2_01_FULL_41_18</name>
    <dbReference type="NCBI Taxonomy" id="1802625"/>
    <lineage>
        <taxon>Bacteria</taxon>
        <taxon>Katanobacteria</taxon>
    </lineage>
</organism>
<feature type="binding site" evidence="6">
    <location>
        <begin position="20"/>
        <end position="27"/>
    </location>
    <ligand>
        <name>GTP</name>
        <dbReference type="ChEBI" id="CHEBI:37565"/>
    </ligand>
</feature>
<evidence type="ECO:0000256" key="2">
    <source>
        <dbReference type="ARBA" id="ARBA00022741"/>
    </source>
</evidence>
<dbReference type="AlphaFoldDB" id="A0A1F4VDC6"/>
<dbReference type="NCBIfam" id="NF009379">
    <property type="entry name" value="PRK12740.1-3"/>
    <property type="match status" value="1"/>
</dbReference>
<dbReference type="SMART" id="SM00838">
    <property type="entry name" value="EFG_C"/>
    <property type="match status" value="1"/>
</dbReference>
<dbReference type="InterPro" id="IPR004540">
    <property type="entry name" value="Transl_elong_EFG/EF2"/>
</dbReference>
<dbReference type="GO" id="GO:0003746">
    <property type="term" value="F:translation elongation factor activity"/>
    <property type="evidence" value="ECO:0007669"/>
    <property type="project" value="UniProtKB-UniRule"/>
</dbReference>
<keyword evidence="3 6" id="KW-0251">Elongation factor</keyword>
<keyword evidence="4 6" id="KW-0648">Protein biosynthesis</keyword>
<dbReference type="Gene3D" id="3.30.70.870">
    <property type="entry name" value="Elongation Factor G (Translational Gtpase), domain 3"/>
    <property type="match status" value="1"/>
</dbReference>
<dbReference type="Pfam" id="PF14492">
    <property type="entry name" value="EFG_III"/>
    <property type="match status" value="1"/>
</dbReference>
<dbReference type="Gene3D" id="3.30.230.10">
    <property type="match status" value="1"/>
</dbReference>
<dbReference type="SUPFAM" id="SSF52540">
    <property type="entry name" value="P-loop containing nucleoside triphosphate hydrolases"/>
    <property type="match status" value="1"/>
</dbReference>
<accession>A0A1F4VDC6</accession>
<comment type="subcellular location">
    <subcellularLocation>
        <location evidence="6">Cytoplasm</location>
    </subcellularLocation>
</comment>
<comment type="caution">
    <text evidence="6">Lacks conserved residue(s) required for the propagation of feature annotation.</text>
</comment>
<keyword evidence="6" id="KW-0963">Cytoplasm</keyword>
<dbReference type="PANTHER" id="PTHR43261:SF1">
    <property type="entry name" value="RIBOSOME-RELEASING FACTOR 2, MITOCHONDRIAL"/>
    <property type="match status" value="1"/>
</dbReference>
<evidence type="ECO:0000256" key="5">
    <source>
        <dbReference type="ARBA" id="ARBA00023134"/>
    </source>
</evidence>
<dbReference type="InterPro" id="IPR041095">
    <property type="entry name" value="EFG_II"/>
</dbReference>
<dbReference type="InterPro" id="IPR000795">
    <property type="entry name" value="T_Tr_GTP-bd_dom"/>
</dbReference>
<dbReference type="Pfam" id="PF03764">
    <property type="entry name" value="EFG_IV"/>
    <property type="match status" value="1"/>
</dbReference>
<protein>
    <recommendedName>
        <fullName evidence="6 7">Elongation factor G</fullName>
        <shortName evidence="6">EF-G</shortName>
    </recommendedName>
</protein>
<dbReference type="InterPro" id="IPR005225">
    <property type="entry name" value="Small_GTP-bd"/>
</dbReference>
<dbReference type="PRINTS" id="PR00315">
    <property type="entry name" value="ELONGATNFCT"/>
</dbReference>
<dbReference type="FunFam" id="2.40.30.10:FF:000006">
    <property type="entry name" value="Elongation factor G"/>
    <property type="match status" value="1"/>
</dbReference>
<reference evidence="9 10" key="1">
    <citation type="journal article" date="2016" name="Nat. Commun.">
        <title>Thousands of microbial genomes shed light on interconnected biogeochemical processes in an aquifer system.</title>
        <authorList>
            <person name="Anantharaman K."/>
            <person name="Brown C.T."/>
            <person name="Hug L.A."/>
            <person name="Sharon I."/>
            <person name="Castelle C.J."/>
            <person name="Probst A.J."/>
            <person name="Thomas B.C."/>
            <person name="Singh A."/>
            <person name="Wilkins M.J."/>
            <person name="Karaoz U."/>
            <person name="Brodie E.L."/>
            <person name="Williams K.H."/>
            <person name="Hubbard S.S."/>
            <person name="Banfield J.F."/>
        </authorList>
    </citation>
    <scope>NUCLEOTIDE SEQUENCE [LARGE SCALE GENOMIC DNA]</scope>
</reference>
<proteinExistence type="inferred from homology"/>
<dbReference type="InterPro" id="IPR014721">
    <property type="entry name" value="Ribsml_uS5_D2-typ_fold_subgr"/>
</dbReference>
<evidence type="ECO:0000313" key="9">
    <source>
        <dbReference type="EMBL" id="OGC55175.1"/>
    </source>
</evidence>
<evidence type="ECO:0000256" key="6">
    <source>
        <dbReference type="HAMAP-Rule" id="MF_00054"/>
    </source>
</evidence>
<dbReference type="InterPro" id="IPR047872">
    <property type="entry name" value="EFG_IV"/>
</dbReference>
<dbReference type="FunFam" id="3.40.50.300:FF:000029">
    <property type="entry name" value="Elongation factor G"/>
    <property type="match status" value="1"/>
</dbReference>
<dbReference type="PANTHER" id="PTHR43261">
    <property type="entry name" value="TRANSLATION ELONGATION FACTOR G-RELATED"/>
    <property type="match status" value="1"/>
</dbReference>
<dbReference type="NCBIfam" id="NF009381">
    <property type="entry name" value="PRK12740.1-5"/>
    <property type="match status" value="1"/>
</dbReference>
<dbReference type="InterPro" id="IPR027417">
    <property type="entry name" value="P-loop_NTPase"/>
</dbReference>
<dbReference type="GO" id="GO:0005737">
    <property type="term" value="C:cytoplasm"/>
    <property type="evidence" value="ECO:0007669"/>
    <property type="project" value="UniProtKB-SubCell"/>
</dbReference>
<dbReference type="Proteomes" id="UP000176504">
    <property type="component" value="Unassembled WGS sequence"/>
</dbReference>
<evidence type="ECO:0000259" key="8">
    <source>
        <dbReference type="PROSITE" id="PS51722"/>
    </source>
</evidence>
<dbReference type="NCBIfam" id="TIGR00484">
    <property type="entry name" value="EF-G"/>
    <property type="match status" value="1"/>
</dbReference>
<feature type="domain" description="Tr-type G" evidence="8">
    <location>
        <begin position="11"/>
        <end position="284"/>
    </location>
</feature>
<evidence type="ECO:0000256" key="7">
    <source>
        <dbReference type="NCBIfam" id="TIGR00484"/>
    </source>
</evidence>
<keyword evidence="5 6" id="KW-0342">GTP-binding</keyword>
<dbReference type="PROSITE" id="PS00301">
    <property type="entry name" value="G_TR_1"/>
    <property type="match status" value="1"/>
</dbReference>
<evidence type="ECO:0000256" key="1">
    <source>
        <dbReference type="ARBA" id="ARBA00005870"/>
    </source>
</evidence>
<dbReference type="InterPro" id="IPR035647">
    <property type="entry name" value="EFG_III/V"/>
</dbReference>
<dbReference type="CDD" id="cd03713">
    <property type="entry name" value="EFG_mtEFG_C"/>
    <property type="match status" value="1"/>
</dbReference>
<comment type="function">
    <text evidence="6">Catalyzes the GTP-dependent ribosomal translocation step during translation elongation. During this step, the ribosome changes from the pre-translocational (PRE) to the post-translocational (POST) state as the newly formed A-site-bound peptidyl-tRNA and P-site-bound deacylated tRNA move to the P and E sites, respectively. Catalyzes the coordinated movement of the two tRNA molecules, the mRNA and conformational changes in the ribosome.</text>
</comment>
<dbReference type="NCBIfam" id="TIGR00231">
    <property type="entry name" value="small_GTP"/>
    <property type="match status" value="1"/>
</dbReference>
<dbReference type="Gene3D" id="2.40.30.10">
    <property type="entry name" value="Translation factors"/>
    <property type="match status" value="1"/>
</dbReference>
<dbReference type="Pfam" id="PF22042">
    <property type="entry name" value="EF-G_D2"/>
    <property type="match status" value="1"/>
</dbReference>
<dbReference type="EMBL" id="MEVI01000003">
    <property type="protein sequence ID" value="OGC55175.1"/>
    <property type="molecule type" value="Genomic_DNA"/>
</dbReference>